<dbReference type="RefSeq" id="WP_008378352.1">
    <property type="nucleotide sequence ID" value="NZ_BAOP01000012.1"/>
</dbReference>
<feature type="region of interest" description="Disordered" evidence="3">
    <location>
        <begin position="22"/>
        <end position="43"/>
    </location>
</feature>
<dbReference type="EMBL" id="BAOP01000012">
    <property type="protein sequence ID" value="GAC79777.1"/>
    <property type="molecule type" value="Genomic_DNA"/>
</dbReference>
<feature type="signal peptide" evidence="4">
    <location>
        <begin position="1"/>
        <end position="19"/>
    </location>
</feature>
<reference evidence="5 6" key="1">
    <citation type="submission" date="2013-02" db="EMBL/GenBank/DDBJ databases">
        <title>Whole genome shotgun sequence of Gordonia malaquae NBRC 108250.</title>
        <authorList>
            <person name="Yoshida I."/>
            <person name="Hosoyama A."/>
            <person name="Tsuchikane K."/>
            <person name="Ando Y."/>
            <person name="Baba S."/>
            <person name="Ohji S."/>
            <person name="Hamada M."/>
            <person name="Tamura T."/>
            <person name="Yamazoe A."/>
            <person name="Yamazaki S."/>
            <person name="Fujita N."/>
        </authorList>
    </citation>
    <scope>NUCLEOTIDE SEQUENCE [LARGE SCALE GENOMIC DNA]</scope>
    <source>
        <strain evidence="5 6">NBRC 108250</strain>
    </source>
</reference>
<name>M3UW11_GORML</name>
<dbReference type="OrthoDB" id="4376250at2"/>
<sequence length="162" mass="15571">MKRIIGTALVAIAAAAVLAGCGSSDSDSSSDPTTTTAGVETGSDASTGGAAVVKVEGKDLEGLDLKSVTCVKQGDGIAIASGTIGGQEGVSATMKDGNPPTVTALAVVVDGSTLAVAPGVGSAEVAVDGDKYTITGTATGADLKDLAAGPVSKKFEIVITCK</sequence>
<gene>
    <name evidence="5" type="ORF">GM1_012_00500</name>
</gene>
<keyword evidence="6" id="KW-1185">Reference proteome</keyword>
<evidence type="ECO:0000256" key="4">
    <source>
        <dbReference type="SAM" id="SignalP"/>
    </source>
</evidence>
<feature type="chain" id="PRO_5038431280" description="Lipoprotein LpqH" evidence="4">
    <location>
        <begin position="20"/>
        <end position="162"/>
    </location>
</feature>
<comment type="caution">
    <text evidence="5">The sequence shown here is derived from an EMBL/GenBank/DDBJ whole genome shotgun (WGS) entry which is preliminary data.</text>
</comment>
<evidence type="ECO:0008006" key="7">
    <source>
        <dbReference type="Google" id="ProtNLM"/>
    </source>
</evidence>
<keyword evidence="2" id="KW-0472">Membrane</keyword>
<evidence type="ECO:0000256" key="3">
    <source>
        <dbReference type="SAM" id="MobiDB-lite"/>
    </source>
</evidence>
<dbReference type="Pfam" id="PF05481">
    <property type="entry name" value="Myco_19_kDa"/>
    <property type="match status" value="1"/>
</dbReference>
<accession>M3UW11</accession>
<keyword evidence="4" id="KW-0732">Signal</keyword>
<feature type="compositionally biased region" description="Low complexity" evidence="3">
    <location>
        <begin position="22"/>
        <end position="36"/>
    </location>
</feature>
<dbReference type="PROSITE" id="PS51257">
    <property type="entry name" value="PROKAR_LIPOPROTEIN"/>
    <property type="match status" value="1"/>
</dbReference>
<dbReference type="AlphaFoldDB" id="M3UW11"/>
<evidence type="ECO:0000256" key="2">
    <source>
        <dbReference type="ARBA" id="ARBA00023136"/>
    </source>
</evidence>
<dbReference type="Proteomes" id="UP000035009">
    <property type="component" value="Unassembled WGS sequence"/>
</dbReference>
<evidence type="ECO:0000256" key="1">
    <source>
        <dbReference type="ARBA" id="ARBA00022475"/>
    </source>
</evidence>
<evidence type="ECO:0000313" key="5">
    <source>
        <dbReference type="EMBL" id="GAC79777.1"/>
    </source>
</evidence>
<keyword evidence="1" id="KW-1003">Cell membrane</keyword>
<proteinExistence type="predicted"/>
<evidence type="ECO:0000313" key="6">
    <source>
        <dbReference type="Proteomes" id="UP000035009"/>
    </source>
</evidence>
<protein>
    <recommendedName>
        <fullName evidence="7">Lipoprotein LpqH</fullName>
    </recommendedName>
</protein>
<dbReference type="STRING" id="410332.SAMN04488550_1809"/>
<dbReference type="InterPro" id="IPR008691">
    <property type="entry name" value="LpqH"/>
</dbReference>
<dbReference type="eggNOG" id="ENOG5033XS7">
    <property type="taxonomic scope" value="Bacteria"/>
</dbReference>
<organism evidence="5 6">
    <name type="scientific">Gordonia malaquae NBRC 108250</name>
    <dbReference type="NCBI Taxonomy" id="1223542"/>
    <lineage>
        <taxon>Bacteria</taxon>
        <taxon>Bacillati</taxon>
        <taxon>Actinomycetota</taxon>
        <taxon>Actinomycetes</taxon>
        <taxon>Mycobacteriales</taxon>
        <taxon>Gordoniaceae</taxon>
        <taxon>Gordonia</taxon>
    </lineage>
</organism>
<dbReference type="GO" id="GO:0016020">
    <property type="term" value="C:membrane"/>
    <property type="evidence" value="ECO:0007669"/>
    <property type="project" value="InterPro"/>
</dbReference>